<dbReference type="Proteomes" id="UP000708208">
    <property type="component" value="Unassembled WGS sequence"/>
</dbReference>
<keyword evidence="2" id="KW-1185">Reference proteome</keyword>
<reference evidence="1" key="1">
    <citation type="submission" date="2021-06" db="EMBL/GenBank/DDBJ databases">
        <authorList>
            <person name="Hodson N. C."/>
            <person name="Mongue J. A."/>
            <person name="Jaron S. K."/>
        </authorList>
    </citation>
    <scope>NUCLEOTIDE SEQUENCE</scope>
</reference>
<comment type="caution">
    <text evidence="1">The sequence shown here is derived from an EMBL/GenBank/DDBJ whole genome shotgun (WGS) entry which is preliminary data.</text>
</comment>
<name>A0A8J2PE84_9HEXA</name>
<accession>A0A8J2PE84</accession>
<evidence type="ECO:0000313" key="2">
    <source>
        <dbReference type="Proteomes" id="UP000708208"/>
    </source>
</evidence>
<evidence type="ECO:0000313" key="1">
    <source>
        <dbReference type="EMBL" id="CAG7734001.1"/>
    </source>
</evidence>
<gene>
    <name evidence="1" type="ORF">AFUS01_LOCUS22413</name>
</gene>
<organism evidence="1 2">
    <name type="scientific">Allacma fusca</name>
    <dbReference type="NCBI Taxonomy" id="39272"/>
    <lineage>
        <taxon>Eukaryota</taxon>
        <taxon>Metazoa</taxon>
        <taxon>Ecdysozoa</taxon>
        <taxon>Arthropoda</taxon>
        <taxon>Hexapoda</taxon>
        <taxon>Collembola</taxon>
        <taxon>Symphypleona</taxon>
        <taxon>Sminthuridae</taxon>
        <taxon>Allacma</taxon>
    </lineage>
</organism>
<sequence>MKPVRKYILIYVASTWTSDNVWSPWYVLKIHCGLYALSTCIRPHLNLSYNQGVQPRTKWKQEKVRWPALH</sequence>
<dbReference type="AlphaFoldDB" id="A0A8J2PE84"/>
<dbReference type="EMBL" id="CAJVCH010260837">
    <property type="protein sequence ID" value="CAG7734001.1"/>
    <property type="molecule type" value="Genomic_DNA"/>
</dbReference>
<protein>
    <submittedName>
        <fullName evidence="1">Uncharacterized protein</fullName>
    </submittedName>
</protein>
<proteinExistence type="predicted"/>